<gene>
    <name evidence="3" type="ORF">SCHPADRAFT_945866</name>
</gene>
<dbReference type="OrthoDB" id="3219769at2759"/>
<dbReference type="AlphaFoldDB" id="A0A0H2R4E6"/>
<evidence type="ECO:0000259" key="2">
    <source>
        <dbReference type="PROSITE" id="PS50181"/>
    </source>
</evidence>
<proteinExistence type="predicted"/>
<evidence type="ECO:0000313" key="3">
    <source>
        <dbReference type="EMBL" id="KLO06704.1"/>
    </source>
</evidence>
<dbReference type="InterPro" id="IPR001810">
    <property type="entry name" value="F-box_dom"/>
</dbReference>
<reference evidence="3 4" key="1">
    <citation type="submission" date="2015-04" db="EMBL/GenBank/DDBJ databases">
        <title>Complete genome sequence of Schizopora paradoxa KUC8140, a cosmopolitan wood degrader in East Asia.</title>
        <authorList>
            <consortium name="DOE Joint Genome Institute"/>
            <person name="Min B."/>
            <person name="Park H."/>
            <person name="Jang Y."/>
            <person name="Kim J.-J."/>
            <person name="Kim K.H."/>
            <person name="Pangilinan J."/>
            <person name="Lipzen A."/>
            <person name="Riley R."/>
            <person name="Grigoriev I.V."/>
            <person name="Spatafora J.W."/>
            <person name="Choi I.-G."/>
        </authorList>
    </citation>
    <scope>NUCLEOTIDE SEQUENCE [LARGE SCALE GENOMIC DNA]</scope>
    <source>
        <strain evidence="3 4">KUC8140</strain>
    </source>
</reference>
<name>A0A0H2R4E6_9AGAM</name>
<feature type="domain" description="F-box" evidence="2">
    <location>
        <begin position="122"/>
        <end position="176"/>
    </location>
</feature>
<dbReference type="PROSITE" id="PS50181">
    <property type="entry name" value="FBOX"/>
    <property type="match status" value="1"/>
</dbReference>
<evidence type="ECO:0000256" key="1">
    <source>
        <dbReference type="SAM" id="Coils"/>
    </source>
</evidence>
<keyword evidence="1" id="KW-0175">Coiled coil</keyword>
<dbReference type="InParanoid" id="A0A0H2R4E6"/>
<dbReference type="Proteomes" id="UP000053477">
    <property type="component" value="Unassembled WGS sequence"/>
</dbReference>
<organism evidence="3 4">
    <name type="scientific">Schizopora paradoxa</name>
    <dbReference type="NCBI Taxonomy" id="27342"/>
    <lineage>
        <taxon>Eukaryota</taxon>
        <taxon>Fungi</taxon>
        <taxon>Dikarya</taxon>
        <taxon>Basidiomycota</taxon>
        <taxon>Agaricomycotina</taxon>
        <taxon>Agaricomycetes</taxon>
        <taxon>Hymenochaetales</taxon>
        <taxon>Schizoporaceae</taxon>
        <taxon>Schizopora</taxon>
    </lineage>
</organism>
<evidence type="ECO:0000313" key="4">
    <source>
        <dbReference type="Proteomes" id="UP000053477"/>
    </source>
</evidence>
<accession>A0A0H2R4E6</accession>
<feature type="coiled-coil region" evidence="1">
    <location>
        <begin position="88"/>
        <end position="115"/>
    </location>
</feature>
<dbReference type="Gene3D" id="1.20.1280.50">
    <property type="match status" value="1"/>
</dbReference>
<keyword evidence="4" id="KW-1185">Reference proteome</keyword>
<dbReference type="EMBL" id="KQ086186">
    <property type="protein sequence ID" value="KLO06704.1"/>
    <property type="molecule type" value="Genomic_DNA"/>
</dbReference>
<protein>
    <recommendedName>
        <fullName evidence="2">F-box domain-containing protein</fullName>
    </recommendedName>
</protein>
<sequence length="578" mass="65860">MASDSASHSSDEAEYHECDVSNVLLTLEKAARMPGFYDFDLSKVYDMGYWSVYQKVYGGDKDPFEDNEGGQVVDATWADYLKKSTYEIARIKQMLQALLNVANDLEAEFKFSKERIVVAKRSKGIKSLPNDLLAKIFQIAVWEEDCNGAKQAIRLSRVSRRFRTVALEKRGLWTTLKSFSSESQLEALIHRAGPSEGFHVFIHYDFDNKERGLKSFIDVCRPILPRWRTLTLTQDYHEFLDPNRGSVEDALEELHSFFIKHGLLLSTLEEINVYGETSDHYKGGKSDISAWTANLRILRCSHFFPSSSIPLSSVSTLMVTQVIAGDSYGSQLKKLLDFLRGVPNVTFFKLEAYEAGAEFLNDPLPETECPAITSFEFRIHNFHMLNFQPEISCVMAFMNALRLPSLEEFSVDVDAVGPGETEIQCAKWSQQSGNLLCALLPDHISLSTRMKSVRYKLWRNYSFWGTRKVSPGERTSHIPLDRIFHIPTVTLSSFVQVLLIQKAVDTNFGLISGRRLRELRFIECENMTSAHLKRTVDSLESLGVWNGIERVVVKECEHLVYDEIIESVGEKRLQYISD</sequence>